<keyword evidence="3" id="KW-0574">Periplasm</keyword>
<comment type="caution">
    <text evidence="7">The sequence shown here is derived from an EMBL/GenBank/DDBJ whole genome shotgun (WGS) entry which is preliminary data.</text>
</comment>
<keyword evidence="8" id="KW-1185">Reference proteome</keyword>
<dbReference type="OrthoDB" id="9763014at2"/>
<dbReference type="GO" id="GO:0042597">
    <property type="term" value="C:periplasmic space"/>
    <property type="evidence" value="ECO:0007669"/>
    <property type="project" value="UniProtKB-SubCell"/>
</dbReference>
<dbReference type="Proteomes" id="UP000238007">
    <property type="component" value="Unassembled WGS sequence"/>
</dbReference>
<dbReference type="Pfam" id="PF07940">
    <property type="entry name" value="Hepar_II_III_C"/>
    <property type="match status" value="1"/>
</dbReference>
<dbReference type="PANTHER" id="PTHR39210">
    <property type="entry name" value="HEPARIN-SULFATE LYASE"/>
    <property type="match status" value="1"/>
</dbReference>
<dbReference type="AlphaFoldDB" id="A0A2T0VT69"/>
<accession>A0A2T0VT69</accession>
<evidence type="ECO:0000256" key="1">
    <source>
        <dbReference type="ARBA" id="ARBA00004418"/>
    </source>
</evidence>
<keyword evidence="4" id="KW-0456">Lyase</keyword>
<gene>
    <name evidence="7" type="ORF">CLV80_1226</name>
</gene>
<evidence type="ECO:0000256" key="2">
    <source>
        <dbReference type="ARBA" id="ARBA00022729"/>
    </source>
</evidence>
<protein>
    <submittedName>
        <fullName evidence="7">Putative heparinase superfamily protein</fullName>
    </submittedName>
</protein>
<comment type="subcellular location">
    <subcellularLocation>
        <location evidence="1">Periplasm</location>
    </subcellularLocation>
</comment>
<organism evidence="7 8">
    <name type="scientific">Yoonia maritima</name>
    <dbReference type="NCBI Taxonomy" id="1435347"/>
    <lineage>
        <taxon>Bacteria</taxon>
        <taxon>Pseudomonadati</taxon>
        <taxon>Pseudomonadota</taxon>
        <taxon>Alphaproteobacteria</taxon>
        <taxon>Rhodobacterales</taxon>
        <taxon>Paracoccaceae</taxon>
        <taxon>Yoonia</taxon>
    </lineage>
</organism>
<dbReference type="Pfam" id="PF16889">
    <property type="entry name" value="Hepar_II_III_N"/>
    <property type="match status" value="1"/>
</dbReference>
<evidence type="ECO:0000313" key="7">
    <source>
        <dbReference type="EMBL" id="PRY74072.1"/>
    </source>
</evidence>
<dbReference type="SUPFAM" id="SSF48230">
    <property type="entry name" value="Chondroitin AC/alginate lyase"/>
    <property type="match status" value="1"/>
</dbReference>
<dbReference type="RefSeq" id="WP_106359359.1">
    <property type="nucleotide sequence ID" value="NZ_PVTP01000022.1"/>
</dbReference>
<evidence type="ECO:0000313" key="8">
    <source>
        <dbReference type="Proteomes" id="UP000238007"/>
    </source>
</evidence>
<feature type="domain" description="Heparinase II/III-like C-terminal" evidence="5">
    <location>
        <begin position="398"/>
        <end position="636"/>
    </location>
</feature>
<dbReference type="InterPro" id="IPR031680">
    <property type="entry name" value="Hepar_II_III_N"/>
</dbReference>
<keyword evidence="2" id="KW-0732">Signal</keyword>
<dbReference type="Gene3D" id="1.50.10.100">
    <property type="entry name" value="Chondroitin AC/alginate lyase"/>
    <property type="match status" value="1"/>
</dbReference>
<evidence type="ECO:0000256" key="4">
    <source>
        <dbReference type="ARBA" id="ARBA00023239"/>
    </source>
</evidence>
<dbReference type="GO" id="GO:0016829">
    <property type="term" value="F:lyase activity"/>
    <property type="evidence" value="ECO:0007669"/>
    <property type="project" value="UniProtKB-KW"/>
</dbReference>
<proteinExistence type="predicted"/>
<dbReference type="InterPro" id="IPR012480">
    <property type="entry name" value="Hepar_II_III_C"/>
</dbReference>
<evidence type="ECO:0000259" key="5">
    <source>
        <dbReference type="Pfam" id="PF07940"/>
    </source>
</evidence>
<dbReference type="PANTHER" id="PTHR39210:SF1">
    <property type="entry name" value="HEPARIN-SULFATE LYASE"/>
    <property type="match status" value="1"/>
</dbReference>
<dbReference type="Gene3D" id="2.70.98.70">
    <property type="match status" value="1"/>
</dbReference>
<evidence type="ECO:0000256" key="3">
    <source>
        <dbReference type="ARBA" id="ARBA00022764"/>
    </source>
</evidence>
<feature type="domain" description="Heparin-sulfate lyase N-terminal" evidence="6">
    <location>
        <begin position="107"/>
        <end position="324"/>
    </location>
</feature>
<reference evidence="7 8" key="1">
    <citation type="submission" date="2018-03" db="EMBL/GenBank/DDBJ databases">
        <title>Genomic Encyclopedia of Archaeal and Bacterial Type Strains, Phase II (KMG-II): from individual species to whole genera.</title>
        <authorList>
            <person name="Goeker M."/>
        </authorList>
    </citation>
    <scope>NUCLEOTIDE SEQUENCE [LARGE SCALE GENOMIC DNA]</scope>
    <source>
        <strain evidence="7 8">DSM 101533</strain>
    </source>
</reference>
<dbReference type="EMBL" id="PVTP01000022">
    <property type="protein sequence ID" value="PRY74072.1"/>
    <property type="molecule type" value="Genomic_DNA"/>
</dbReference>
<name>A0A2T0VT69_9RHOB</name>
<sequence>MNSRFVWYVNRLRSMSIPEILHRFQEQAKRKLGQGLATTSQDVSEVVFTPLTIDDAALRQVAATQSVHWRAQIVAAQAGHWTFLGRTWPSVPLERVWHFDPVSKTDWPSAPYCYDINYRHEKSKGDIKYTWEVNRLQILPMAAALWRSEGDAEARDFAIQVLDSWIDANPPFTGVNWASGIELALRIVNIYAFLSLLGPDNVSPAFLQKVMGSLNAHLLWMNRYPSKFSSANNHLISELAASYTLARLAPNLPAAQNVASHAWSDLMDEVLRQIHEDGVGAEQSPTYTCFTLEWILLALCVAKQSGDTVPPQALARLGDAAGVLRWMMDDAGHVPRIGDDDQGRVFLSGDAREEDYVPLVLSSLCATVDREDLAPPHDRAHLRQVWMGRAETVKQGPTGAGFFDAGGYSVLRHNVQGRNSMIAMDHGPLGYLSIAAHGHADALAIWWHLDGQPVFVDCGTYLYHSGGAERDAFRGTALHNTLMLDGQDQSQVSGAFNWARKAKSKRTAMAAQTTDGLCIQATHNGYKPLGVTHERKLALNVPNGYVVRDRLIGTLKNEDAKAVLAWHLHPDLSARITDEGGVEILLIGNVIARVTAVLNNVDSFTAQGEPVTLAIEPRPYSPEFGIKNMTTAITCTLDASSLRDQAVFTTLEIVKD</sequence>
<evidence type="ECO:0000259" key="6">
    <source>
        <dbReference type="Pfam" id="PF16889"/>
    </source>
</evidence>
<dbReference type="InterPro" id="IPR008929">
    <property type="entry name" value="Chondroitin_lyas"/>
</dbReference>